<gene>
    <name evidence="20" type="primary">TDG_1</name>
    <name evidence="21" type="synonym">TDG_0</name>
    <name evidence="21" type="ORF">g.24072</name>
    <name evidence="20" type="ORF">g.24081</name>
</gene>
<feature type="region of interest" description="Disordered" evidence="18">
    <location>
        <begin position="1107"/>
        <end position="1171"/>
    </location>
</feature>
<feature type="region of interest" description="Disordered" evidence="18">
    <location>
        <begin position="1184"/>
        <end position="1223"/>
    </location>
</feature>
<keyword evidence="8" id="KW-0010">Activator</keyword>
<feature type="compositionally biased region" description="Low complexity" evidence="18">
    <location>
        <begin position="2302"/>
        <end position="2313"/>
    </location>
</feature>
<comment type="catalytic activity">
    <reaction evidence="12">
        <text>Hydrolyzes mismatched double-stranded DNA and polynucleotides, releasing free thymine.</text>
        <dbReference type="EC" id="3.2.2.29"/>
    </reaction>
</comment>
<evidence type="ECO:0000256" key="14">
    <source>
        <dbReference type="ARBA" id="ARBA00064519"/>
    </source>
</evidence>
<feature type="region of interest" description="Disordered" evidence="18">
    <location>
        <begin position="1371"/>
        <end position="1418"/>
    </location>
</feature>
<evidence type="ECO:0000313" key="21">
    <source>
        <dbReference type="EMBL" id="JAD05250.1"/>
    </source>
</evidence>
<dbReference type="EMBL" id="GBXI01013493">
    <property type="protein sequence ID" value="JAD00799.1"/>
    <property type="molecule type" value="Transcribed_RNA"/>
</dbReference>
<evidence type="ECO:0000256" key="6">
    <source>
        <dbReference type="ARBA" id="ARBA00022853"/>
    </source>
</evidence>
<evidence type="ECO:0000259" key="19">
    <source>
        <dbReference type="SMART" id="SM00986"/>
    </source>
</evidence>
<feature type="compositionally biased region" description="Low complexity" evidence="18">
    <location>
        <begin position="2052"/>
        <end position="2063"/>
    </location>
</feature>
<dbReference type="CDD" id="cd10028">
    <property type="entry name" value="UDG-F2_TDG_MUG"/>
    <property type="match status" value="1"/>
</dbReference>
<feature type="domain" description="Uracil-DNA glycosylase-like" evidence="19">
    <location>
        <begin position="1549"/>
        <end position="1710"/>
    </location>
</feature>
<keyword evidence="2" id="KW-1017">Isopeptide bond</keyword>
<feature type="region of interest" description="Disordered" evidence="18">
    <location>
        <begin position="159"/>
        <end position="201"/>
    </location>
</feature>
<keyword evidence="3" id="KW-0227">DNA damage</keyword>
<keyword evidence="5" id="KW-0832">Ubl conjugation</keyword>
<evidence type="ECO:0000256" key="1">
    <source>
        <dbReference type="ARBA" id="ARBA00004123"/>
    </source>
</evidence>
<evidence type="ECO:0000256" key="5">
    <source>
        <dbReference type="ARBA" id="ARBA00022843"/>
    </source>
</evidence>
<dbReference type="InterPro" id="IPR017956">
    <property type="entry name" value="AT_hook_DNA-bd_motif"/>
</dbReference>
<dbReference type="SMART" id="SM00987">
    <property type="entry name" value="UreE_C"/>
    <property type="match status" value="1"/>
</dbReference>
<feature type="region of interest" description="Disordered" evidence="18">
    <location>
        <begin position="311"/>
        <end position="392"/>
    </location>
</feature>
<feature type="region of interest" description="Disordered" evidence="18">
    <location>
        <begin position="1261"/>
        <end position="1295"/>
    </location>
</feature>
<feature type="compositionally biased region" description="Polar residues" evidence="18">
    <location>
        <begin position="1212"/>
        <end position="1223"/>
    </location>
</feature>
<feature type="region of interest" description="Disordered" evidence="18">
    <location>
        <begin position="2302"/>
        <end position="2392"/>
    </location>
</feature>
<feature type="compositionally biased region" description="Polar residues" evidence="18">
    <location>
        <begin position="1407"/>
        <end position="1418"/>
    </location>
</feature>
<dbReference type="InterPro" id="IPR015637">
    <property type="entry name" value="MUG/TDG"/>
</dbReference>
<evidence type="ECO:0000256" key="2">
    <source>
        <dbReference type="ARBA" id="ARBA00022499"/>
    </source>
</evidence>
<feature type="compositionally biased region" description="Low complexity" evidence="18">
    <location>
        <begin position="2232"/>
        <end position="2244"/>
    </location>
</feature>
<dbReference type="GO" id="GO:0006285">
    <property type="term" value="P:base-excision repair, AP site formation"/>
    <property type="evidence" value="ECO:0007669"/>
    <property type="project" value="InterPro"/>
</dbReference>
<proteinExistence type="inferred from homology"/>
<evidence type="ECO:0000256" key="4">
    <source>
        <dbReference type="ARBA" id="ARBA00022801"/>
    </source>
</evidence>
<feature type="compositionally biased region" description="Polar residues" evidence="18">
    <location>
        <begin position="1261"/>
        <end position="1287"/>
    </location>
</feature>
<evidence type="ECO:0000256" key="3">
    <source>
        <dbReference type="ARBA" id="ARBA00022763"/>
    </source>
</evidence>
<dbReference type="GO" id="GO:0141016">
    <property type="term" value="F:G/T mismatch-specific thymine-DNA glycosylase activity"/>
    <property type="evidence" value="ECO:0007669"/>
    <property type="project" value="UniProtKB-EC"/>
</dbReference>
<dbReference type="GO" id="GO:0032183">
    <property type="term" value="F:SUMO binding"/>
    <property type="evidence" value="ECO:0007669"/>
    <property type="project" value="UniProtKB-ARBA"/>
</dbReference>
<dbReference type="EC" id="3.2.2.29" evidence="15"/>
<dbReference type="FunFam" id="3.40.470.10:FF:000002">
    <property type="entry name" value="G/T mismatch-specific thymine DNA glycosylase"/>
    <property type="match status" value="1"/>
</dbReference>
<dbReference type="GO" id="GO:0003677">
    <property type="term" value="F:DNA binding"/>
    <property type="evidence" value="ECO:0007669"/>
    <property type="project" value="InterPro"/>
</dbReference>
<accession>A0A0A1WP63</accession>
<dbReference type="GO" id="GO:0040029">
    <property type="term" value="P:epigenetic regulation of gene expression"/>
    <property type="evidence" value="ECO:0007669"/>
    <property type="project" value="UniProtKB-ARBA"/>
</dbReference>
<evidence type="ECO:0000256" key="8">
    <source>
        <dbReference type="ARBA" id="ARBA00023159"/>
    </source>
</evidence>
<dbReference type="SUPFAM" id="SSF52141">
    <property type="entry name" value="Uracil-DNA glycosylase-like"/>
    <property type="match status" value="1"/>
</dbReference>
<keyword evidence="10" id="KW-0234">DNA repair</keyword>
<dbReference type="EMBL" id="GBXI01009042">
    <property type="protein sequence ID" value="JAD05250.1"/>
    <property type="molecule type" value="Transcribed_RNA"/>
</dbReference>
<feature type="compositionally biased region" description="Low complexity" evidence="18">
    <location>
        <begin position="2084"/>
        <end position="2097"/>
    </location>
</feature>
<evidence type="ECO:0000256" key="16">
    <source>
        <dbReference type="ARBA" id="ARBA00071248"/>
    </source>
</evidence>
<name>A0A0A1WP63_ZEUCU</name>
<dbReference type="Gene3D" id="3.40.470.10">
    <property type="entry name" value="Uracil-DNA glycosylase-like domain"/>
    <property type="match status" value="1"/>
</dbReference>
<dbReference type="InterPro" id="IPR036895">
    <property type="entry name" value="Uracil-DNA_glycosylase-like_sf"/>
</dbReference>
<feature type="compositionally biased region" description="Low complexity" evidence="18">
    <location>
        <begin position="1371"/>
        <end position="1387"/>
    </location>
</feature>
<feature type="compositionally biased region" description="Low complexity" evidence="18">
    <location>
        <begin position="2515"/>
        <end position="2537"/>
    </location>
</feature>
<feature type="compositionally biased region" description="Basic and acidic residues" evidence="18">
    <location>
        <begin position="180"/>
        <end position="199"/>
    </location>
</feature>
<feature type="compositionally biased region" description="Polar residues" evidence="18">
    <location>
        <begin position="2470"/>
        <end position="2507"/>
    </location>
</feature>
<evidence type="ECO:0000256" key="18">
    <source>
        <dbReference type="SAM" id="MobiDB-lite"/>
    </source>
</evidence>
<dbReference type="PANTHER" id="PTHR12159:SF9">
    <property type="entry name" value="G_T MISMATCH-SPECIFIC THYMINE DNA GLYCOSYLASE"/>
    <property type="match status" value="1"/>
</dbReference>
<dbReference type="GO" id="GO:0005654">
    <property type="term" value="C:nucleoplasm"/>
    <property type="evidence" value="ECO:0007669"/>
    <property type="project" value="UniProtKB-ARBA"/>
</dbReference>
<comment type="similarity">
    <text evidence="13">Belongs to the uracil-DNA glycosylase (UDG) superfamily. TDG/mug family.</text>
</comment>
<evidence type="ECO:0000256" key="12">
    <source>
        <dbReference type="ARBA" id="ARBA00052915"/>
    </source>
</evidence>
<evidence type="ECO:0000256" key="11">
    <source>
        <dbReference type="ARBA" id="ARBA00023242"/>
    </source>
</evidence>
<comment type="subunit">
    <text evidence="14">Homodimer. Interacts with AICDA and GADD45A.</text>
</comment>
<evidence type="ECO:0000256" key="7">
    <source>
        <dbReference type="ARBA" id="ARBA00023015"/>
    </source>
</evidence>
<comment type="subcellular location">
    <subcellularLocation>
        <location evidence="1">Nucleus</location>
    </subcellularLocation>
</comment>
<evidence type="ECO:0000313" key="20">
    <source>
        <dbReference type="EMBL" id="JAD00799.1"/>
    </source>
</evidence>
<dbReference type="PANTHER" id="PTHR12159">
    <property type="entry name" value="G/T AND G/U MISMATCH-SPECIFIC DNA GLYCOSYLASE"/>
    <property type="match status" value="1"/>
</dbReference>
<feature type="compositionally biased region" description="Basic and acidic residues" evidence="18">
    <location>
        <begin position="372"/>
        <end position="392"/>
    </location>
</feature>
<feature type="region of interest" description="Disordered" evidence="18">
    <location>
        <begin position="2048"/>
        <end position="2100"/>
    </location>
</feature>
<feature type="compositionally biased region" description="Low complexity" evidence="18">
    <location>
        <begin position="1113"/>
        <end position="1122"/>
    </location>
</feature>
<dbReference type="SMART" id="SM00384">
    <property type="entry name" value="AT_hook"/>
    <property type="match status" value="3"/>
</dbReference>
<evidence type="ECO:0000256" key="13">
    <source>
        <dbReference type="ARBA" id="ARBA00061261"/>
    </source>
</evidence>
<dbReference type="SMART" id="SM00986">
    <property type="entry name" value="UDG"/>
    <property type="match status" value="1"/>
</dbReference>
<feature type="region of interest" description="Disordered" evidence="18">
    <location>
        <begin position="2646"/>
        <end position="2669"/>
    </location>
</feature>
<evidence type="ECO:0000256" key="9">
    <source>
        <dbReference type="ARBA" id="ARBA00023163"/>
    </source>
</evidence>
<sequence length="2703" mass="301365">MQTIALYRETITALATLSTANEININYKCNNNSRKRNSHETLSPLVAKIIENIHLFQQHIVVSFHKNKCFHLDNSNNRIGERIKTIEHNTTNQAVLNKLTSTQTKSSIVDDNNSLATTLEYEMNPQNITLHLSGTNNNLPDSNCSSELYEAAVPFGAGSERVLSNNSDNTSRSGGNNKMDTTERERKRKRYLSDEEYTRTTRHKMQQQQQLLQQQELKQKQQMELENRLADEGNNATVLSMKSQPTSEFASTNCGSNNNESGCSDINDEEAHAKKLLLRSSIAVVQTKETTLTEVGKRNCATERKLSLQDEDACCRNQSKRSSSNKNRKRTVQKLVKKLEPCSDCSETTSNDEHDEHTDGCENELFNADNSNSRDKHDAENMSNEQHDKQRLEIDTTSVLDYNDFGNITVNNSLKIRETTSDTPLQYTAGIFGNQGKEYTAGDRFQRDQQFNEHNETVDTAATTKTATAVQLTKQRQDLNQQQCVQQSATEDIENAGKQQHSNLHDFIAADERTPVAPYTTTIKNTQTTDAAARVPNYSYDLLNTPIDGQPPTKTTSAYVENDMKKSYGNTTVVSCWQQSNINCNLTGDESSANNVDDNENADSKSINCNKERQTYVGSQMQNMTNCNSQQQSMYIDEPASDSNSQQLAIVASTCRNLHEHRNCKEKMENICDVYDRVDSASTNAMERNYDEPQDGAAYIDKGVVDQYGSSIAESTSANKSTALPTVSTTATNVNNASDSTTSTISTTTINTMNTINTKITDGCVSTNVTINKIPNTDDTKSVATAAAAITTPATAVYDENTVGSCENGKHLEQVPSTNIANDNVLNASPYNLNQTQELPETLAETATSYVTPHSASDNLDNRNEPWAQTPNERYQRYSNSDNNFCQTAVDSGTASCLSAELCYKISDDASEEVLKIPHQQHAVNIQNVINSASDKDQQLQHANKNQHAGDYLTRQSIDAANTLNATDVYPTELQQLQQSSQRSQNIQHYMQEQLCQQMQQQQQRQQLHEHQQQELNQQHHHQHQQPYTHDTTQVLQQMSLHDYNLHHSHPHQLQPLHDVLRHNQHQSQHFEQHHRQLEQRHDEEQQQHLIAYLQHTSDQTRLHEQLQHHEYQQQQQFQQEQQLHHNHHQQQHQSLQPNLLLIAKKQQHQQPHISTDLKRINRPPPTSIDDLIIDEFSEDPHASYKLGLSPNHVKHENQDDGYETSAGDVLTPNSHSSSTHSVTPQHQMQQGINLIPQLKCDEQQMKIQQPLQHTAGDITCQQQQSPQHNTAGSLRGMGSTSHQSGETAGLDAKKNLPTERYSYVDEHIAGTTTEVSNANSSGNNRVINMPKDAQLNGETVKNSDATAASYMGSRANVIGHHVNEIYSIQNQNQQQQQHQNQPQQQQLHTSSSDLPPSVDYNLKSKLPSSTGNGVSDSEQLEQNVIHQNLHQQQQQLQLPQQSQTSNQFIFTENNAILRPPQKKRGRKKKIQPSTDNALPLALQLLPGNNECGIPSGGNGELSANCIADNTLMNSSENPATGLLKAKERKKHDRFNGMSEEEVVKRTLPDHLCDNLDIVIIGINPGLFAAYKGHHYAGPGNHFWKCLYLSGLTQEQMSAEQDYKLLKYGIGFTNMVQRATKGSADLTRKEIKEGSRILLEKLQRFRPKIAVFNGKLIFEVFSGKKDFNFGRQPECVEGTDTYVWVMPSSSARCAQLPRAADKVPFYAALKKFRDYLNGLIPHMDESECIFTEQKIKQVCEQENEKNSVPTTSAVGVFCGANNAIGIPRATDGMEIAYNNMSMRPMDDVERGIPTQHHRTGEIDNDISGLCVDTSNCTGCPNSVDDNGGGINRGEGNTMSDENCAIRQEQEKFPRFQAGSTDSTYIYRTNENERHNIATHTPGPGPTPPAGNTVMGAIMQQTNDNYMIAGNYGQPPPEKKKRGRPKKIKDQDLIDTAARNRMQIMGQMSNTNDFGNILNLSMMGGGVPGQCGNDALLGSAAIGMGNGNCETPKKKRGRPKKVKPTNDVNQMQNTLMQGKPHAMSIQSLSVMDSNLSQRMQQQVNALYSNKDMPQQQQQQQPSQQMYTSNSPMRSPALNCSYSGITPPTSTQSTPPTHQQHCDKLHENVSGIVGSPTNLGATQMDSGGNNSNSYYSSKQIGPGINSNSSEHHDVSTVSTPIAVTSNELVVNEMPVNATVQVSMAVSHETQLGESPPPSSPNICAVDFEPPTASTGLTNERGTEIHDQRATEIQAQTAIQQHQQLQHSTRYASPVNESAAEHQASEHYQQWMSPHAAMALSAQYAHHQPEHLQQQQQQPGLNFEEQQQQLHHLQQLQRREQSPTPMHEQWSRQQRYDDLVGGNYGIASPHLHHHQHQPRQQHIHHSNQQQQQHVNEHQHSHLTHHHSRLATDMSSKSLSGLESLVDQIPALSDNDSVSVSPVVGNSAVSAAVENRLQSLQQQQHQHMHQQQRHIVEGDSAVEMHADHYCTQNSTVPAVSETSDTIAGNNSSGSNTPLPVNGLYNSSSPRNYSIHRLNSSSASSPVMMSPHHHQTQQQQQQQRYMRPTHLALAHQQQLHTAGGALNATSPYSDSELETDFYKPTVPVSGKILKPPKHGEMEICPLSDALAKYKPLDKFKEKERESKNKLFAKFQVLTRYAGHSVTAAAAGCGADEQHGGSSSRKKDKEQLAAAIPQENLKRLISTTPATKVTRQKNKIIIQDATRKN</sequence>
<organism evidence="20">
    <name type="scientific">Zeugodacus cucurbitae</name>
    <name type="common">Melon fruit fly</name>
    <name type="synonym">Bactrocera cucurbitae</name>
    <dbReference type="NCBI Taxonomy" id="28588"/>
    <lineage>
        <taxon>Eukaryota</taxon>
        <taxon>Metazoa</taxon>
        <taxon>Ecdysozoa</taxon>
        <taxon>Arthropoda</taxon>
        <taxon>Hexapoda</taxon>
        <taxon>Insecta</taxon>
        <taxon>Pterygota</taxon>
        <taxon>Neoptera</taxon>
        <taxon>Endopterygota</taxon>
        <taxon>Diptera</taxon>
        <taxon>Brachycera</taxon>
        <taxon>Muscomorpha</taxon>
        <taxon>Tephritoidea</taxon>
        <taxon>Tephritidae</taxon>
        <taxon>Zeugodacus</taxon>
        <taxon>Zeugodacus</taxon>
    </lineage>
</organism>
<evidence type="ECO:0000256" key="10">
    <source>
        <dbReference type="ARBA" id="ARBA00023204"/>
    </source>
</evidence>
<feature type="region of interest" description="Disordered" evidence="18">
    <location>
        <begin position="2470"/>
        <end position="2537"/>
    </location>
</feature>
<reference evidence="20" key="2">
    <citation type="journal article" date="2015" name="Gigascience">
        <title>Reconstructing a comprehensive transcriptome assembly of a white-pupal translocated strain of the pest fruit fly Bactrocera cucurbitae.</title>
        <authorList>
            <person name="Sim S.B."/>
            <person name="Calla B."/>
            <person name="Hall B."/>
            <person name="DeRego T."/>
            <person name="Geib S.M."/>
        </authorList>
    </citation>
    <scope>NUCLEOTIDE SEQUENCE</scope>
</reference>
<evidence type="ECO:0000256" key="17">
    <source>
        <dbReference type="ARBA" id="ARBA00083221"/>
    </source>
</evidence>
<dbReference type="Pfam" id="PF03167">
    <property type="entry name" value="UDG"/>
    <property type="match status" value="1"/>
</dbReference>
<evidence type="ECO:0000256" key="15">
    <source>
        <dbReference type="ARBA" id="ARBA00066769"/>
    </source>
</evidence>
<feature type="compositionally biased region" description="Basic and acidic residues" evidence="18">
    <location>
        <begin position="351"/>
        <end position="360"/>
    </location>
</feature>
<protein>
    <recommendedName>
        <fullName evidence="16">G/T mismatch-specific thymine DNA glycosylase</fullName>
        <ecNumber evidence="15">3.2.2.29</ecNumber>
    </recommendedName>
    <alternativeName>
        <fullName evidence="17">Thymine-DNA glycosylase</fullName>
    </alternativeName>
</protein>
<feature type="region of interest" description="Disordered" evidence="18">
    <location>
        <begin position="1002"/>
        <end position="1030"/>
    </location>
</feature>
<keyword evidence="6" id="KW-0156">Chromatin regulator</keyword>
<feature type="compositionally biased region" description="Basic residues" evidence="18">
    <location>
        <begin position="2347"/>
        <end position="2362"/>
    </location>
</feature>
<feature type="region of interest" description="Disordered" evidence="18">
    <location>
        <begin position="2232"/>
        <end position="2264"/>
    </location>
</feature>
<keyword evidence="4" id="KW-0378">Hydrolase</keyword>
<dbReference type="GO" id="GO:0004844">
    <property type="term" value="F:uracil DNA N-glycosylase activity"/>
    <property type="evidence" value="ECO:0007669"/>
    <property type="project" value="TreeGrafter"/>
</dbReference>
<keyword evidence="9" id="KW-0804">Transcription</keyword>
<feature type="compositionally biased region" description="Polar residues" evidence="18">
    <location>
        <begin position="162"/>
        <end position="179"/>
    </location>
</feature>
<feature type="compositionally biased region" description="Low complexity" evidence="18">
    <location>
        <begin position="316"/>
        <end position="325"/>
    </location>
</feature>
<feature type="compositionally biased region" description="Polar residues" evidence="18">
    <location>
        <begin position="2064"/>
        <end position="2082"/>
    </location>
</feature>
<keyword evidence="11" id="KW-0539">Nucleus</keyword>
<keyword evidence="7" id="KW-0805">Transcription regulation</keyword>
<reference evidence="20" key="1">
    <citation type="submission" date="2014-11" db="EMBL/GenBank/DDBJ databases">
        <authorList>
            <person name="Geib S."/>
        </authorList>
    </citation>
    <scope>NUCLEOTIDE SEQUENCE</scope>
</reference>
<dbReference type="InterPro" id="IPR005122">
    <property type="entry name" value="Uracil-DNA_glycosylase-like"/>
</dbReference>
<feature type="compositionally biased region" description="Basic residues" evidence="18">
    <location>
        <begin position="326"/>
        <end position="336"/>
    </location>
</feature>
<feature type="compositionally biased region" description="Low complexity" evidence="18">
    <location>
        <begin position="1132"/>
        <end position="1142"/>
    </location>
</feature>